<evidence type="ECO:0000256" key="9">
    <source>
        <dbReference type="ARBA" id="ARBA00023180"/>
    </source>
</evidence>
<gene>
    <name evidence="18" type="ORF">NQ315_004107</name>
</gene>
<dbReference type="GO" id="GO:0004672">
    <property type="term" value="F:protein kinase activity"/>
    <property type="evidence" value="ECO:0007669"/>
    <property type="project" value="InterPro"/>
</dbReference>
<dbReference type="Gene3D" id="1.10.510.10">
    <property type="entry name" value="Transferase(Phosphotransferase) domain 1"/>
    <property type="match status" value="1"/>
</dbReference>
<keyword evidence="12" id="KW-0547">Nucleotide-binding</keyword>
<evidence type="ECO:0000313" key="18">
    <source>
        <dbReference type="EMBL" id="KAJ8922172.1"/>
    </source>
</evidence>
<evidence type="ECO:0000256" key="3">
    <source>
        <dbReference type="ARBA" id="ARBA00022729"/>
    </source>
</evidence>
<dbReference type="InterPro" id="IPR007110">
    <property type="entry name" value="Ig-like_dom"/>
</dbReference>
<keyword evidence="19" id="KW-1185">Reference proteome</keyword>
<evidence type="ECO:0000256" key="5">
    <source>
        <dbReference type="ARBA" id="ARBA00022989"/>
    </source>
</evidence>
<evidence type="ECO:0000256" key="10">
    <source>
        <dbReference type="ARBA" id="ARBA00023319"/>
    </source>
</evidence>
<evidence type="ECO:0000259" key="16">
    <source>
        <dbReference type="PROSITE" id="PS50011"/>
    </source>
</evidence>
<dbReference type="PROSITE" id="PS00109">
    <property type="entry name" value="PROTEIN_KINASE_TYR"/>
    <property type="match status" value="1"/>
</dbReference>
<dbReference type="AlphaFoldDB" id="A0AAV8W6E2"/>
<evidence type="ECO:0000256" key="15">
    <source>
        <dbReference type="SAM" id="Phobius"/>
    </source>
</evidence>
<keyword evidence="5 15" id="KW-1133">Transmembrane helix</keyword>
<dbReference type="SUPFAM" id="SSF48726">
    <property type="entry name" value="Immunoglobulin"/>
    <property type="match status" value="6"/>
</dbReference>
<comment type="subcellular location">
    <subcellularLocation>
        <location evidence="1">Membrane</location>
        <topology evidence="1">Single-pass membrane protein</topology>
    </subcellularLocation>
</comment>
<accession>A0AAV8W6E2</accession>
<dbReference type="InterPro" id="IPR013783">
    <property type="entry name" value="Ig-like_fold"/>
</dbReference>
<evidence type="ECO:0000256" key="6">
    <source>
        <dbReference type="ARBA" id="ARBA00023136"/>
    </source>
</evidence>
<evidence type="ECO:0000256" key="1">
    <source>
        <dbReference type="ARBA" id="ARBA00004167"/>
    </source>
</evidence>
<dbReference type="InterPro" id="IPR011009">
    <property type="entry name" value="Kinase-like_dom_sf"/>
</dbReference>
<keyword evidence="8" id="KW-0675">Receptor</keyword>
<dbReference type="SUPFAM" id="SSF56112">
    <property type="entry name" value="Protein kinase-like (PK-like)"/>
    <property type="match status" value="1"/>
</dbReference>
<keyword evidence="13" id="KW-0479">Metal-binding</keyword>
<feature type="active site" description="Proton acceptor" evidence="11">
    <location>
        <position position="845"/>
    </location>
</feature>
<protein>
    <recommendedName>
        <fullName evidence="20">Tyrosine-protein kinase-like otk</fullName>
    </recommendedName>
</protein>
<feature type="domain" description="Ig-like" evidence="17">
    <location>
        <begin position="300"/>
        <end position="398"/>
    </location>
</feature>
<dbReference type="Proteomes" id="UP001159042">
    <property type="component" value="Unassembled WGS sequence"/>
</dbReference>
<evidence type="ECO:0000256" key="7">
    <source>
        <dbReference type="ARBA" id="ARBA00023157"/>
    </source>
</evidence>
<dbReference type="Gene3D" id="3.30.200.20">
    <property type="entry name" value="Phosphorylase Kinase, domain 1"/>
    <property type="match status" value="1"/>
</dbReference>
<evidence type="ECO:0000256" key="12">
    <source>
        <dbReference type="PIRSR" id="PIRSR000615-2"/>
    </source>
</evidence>
<feature type="domain" description="Ig-like" evidence="17">
    <location>
        <begin position="494"/>
        <end position="565"/>
    </location>
</feature>
<dbReference type="GO" id="GO:0004888">
    <property type="term" value="F:transmembrane signaling receptor activity"/>
    <property type="evidence" value="ECO:0007669"/>
    <property type="project" value="UniProtKB-ARBA"/>
</dbReference>
<sequence length="983" mass="109475">MTTHVFIVPGIGETSVQLQEPDSASFIQQGSDVILRCHLDASGEVHFEWFRNADRLTKSPRLEIKKKKLHIKAVEPSDNGVYSCVAQNEAGVQRSTKKFVLAVAGDQTALIQKVPSDQVVRKGGVAFFDCAYQHADVIEWHFNDSGPLETDHRRIIHSNGTLQINDVAETDQGMYSCSGIRSESAEVPQSYTAELKLAYLEPFNAESFEPPLPENAQKIVGQGSLFELTCLEPNSFPPAKKWWENSKGHTISDTGDIRVDDGMLIIENITSERGGKYKCVAESIAGRTEKSVEIIVTSRPEIISHPESITVDENEKSILNCGFESISLPYTKILWRKDGKPLKHDYNESSSSYQRIRIYKHNGTLVIHNTQTSDRGEYVCEIVTTGHEPVLSKPATISVIEQLRFTPAPVNKKMELGSVAKIHCKAQGTPPPIIHWEKDGVSSENFPSHISDMNGTLHFNGVLAEDKGRYTCIASNSQGIINASITIDVVEAVEGHPVMLDCVVEGDPKPTIHWDKNLKMNDFDSARFKVLPNGSLHISEVRKEDENIYGCTAGSSAGLNRKEVQLIINSQDGFQAADGDSTVTKAVLITMSVAGAYIVLVIGLMVWCRYRRRSRKLPIGDVSKTENGDVEHTELKDGANGNAPGPGPSKTKANGIESHKEGQKSDGAETTNSQSSNHSKKSKSSNYEKLTLSRAHLKDVKLIGRGEFGEVMVAKISKTVLVLDKRNSQSISPTDPPPEDKDLPVLVKALTQTKDENCLAEFKRELDMFSKLSHENVNKLYGLCREVEPHYMILEHTDWGDLKKFLVATQNGSPPALTQVQSVAILHQICRGMDYLANNRLVHKDLAARNCLISSTLVAKIGLPRLTRDPYSQEYCKHINQIIPLRWLPYEAVYEDEFSTKSDVYAFAVLMWEVFAQGELPQSKINDNSFLSKLKEKKLEWKPHPSTPDPLNQIQESCWDMDPKKRPSFSELCKQMEDQLKSM</sequence>
<keyword evidence="7" id="KW-1015">Disulfide bond</keyword>
<feature type="domain" description="Protein kinase" evidence="16">
    <location>
        <begin position="697"/>
        <end position="980"/>
    </location>
</feature>
<dbReference type="InterPro" id="IPR051170">
    <property type="entry name" value="Neural/epithelial_adhesion"/>
</dbReference>
<feature type="domain" description="Ig-like" evidence="17">
    <location>
        <begin position="138"/>
        <end position="188"/>
    </location>
</feature>
<dbReference type="PROSITE" id="PS50011">
    <property type="entry name" value="PROTEIN_KINASE_DOM"/>
    <property type="match status" value="1"/>
</dbReference>
<dbReference type="InterPro" id="IPR003598">
    <property type="entry name" value="Ig_sub2"/>
</dbReference>
<dbReference type="GO" id="GO:0046872">
    <property type="term" value="F:metal ion binding"/>
    <property type="evidence" value="ECO:0007669"/>
    <property type="project" value="UniProtKB-KW"/>
</dbReference>
<keyword evidence="12" id="KW-0067">ATP-binding</keyword>
<evidence type="ECO:0000259" key="17">
    <source>
        <dbReference type="PROSITE" id="PS50835"/>
    </source>
</evidence>
<dbReference type="Gene3D" id="2.60.40.10">
    <property type="entry name" value="Immunoglobulins"/>
    <property type="match status" value="6"/>
</dbReference>
<dbReference type="PIRSF" id="PIRSF000615">
    <property type="entry name" value="TyrPK_CSF1-R"/>
    <property type="match status" value="1"/>
</dbReference>
<feature type="transmembrane region" description="Helical" evidence="15">
    <location>
        <begin position="586"/>
        <end position="607"/>
    </location>
</feature>
<name>A0AAV8W6E2_9CUCU</name>
<dbReference type="EMBL" id="JANEYG010000007">
    <property type="protein sequence ID" value="KAJ8922172.1"/>
    <property type="molecule type" value="Genomic_DNA"/>
</dbReference>
<dbReference type="FunFam" id="1.10.510.10:FF:000200">
    <property type="entry name" value="inactive tyrosine-protein kinase 7"/>
    <property type="match status" value="1"/>
</dbReference>
<feature type="binding site" evidence="12">
    <location>
        <position position="849"/>
    </location>
    <ligand>
        <name>ATP</name>
        <dbReference type="ChEBI" id="CHEBI:30616"/>
    </ligand>
</feature>
<keyword evidence="13" id="KW-0460">Magnesium</keyword>
<dbReference type="PRINTS" id="PR00109">
    <property type="entry name" value="TYRKINASE"/>
</dbReference>
<evidence type="ECO:0000256" key="8">
    <source>
        <dbReference type="ARBA" id="ARBA00023170"/>
    </source>
</evidence>
<evidence type="ECO:0000256" key="2">
    <source>
        <dbReference type="ARBA" id="ARBA00022692"/>
    </source>
</evidence>
<dbReference type="SMART" id="SM00408">
    <property type="entry name" value="IGc2"/>
    <property type="match status" value="6"/>
</dbReference>
<dbReference type="PROSITE" id="PS50835">
    <property type="entry name" value="IG_LIKE"/>
    <property type="match status" value="6"/>
</dbReference>
<dbReference type="Pfam" id="PF07714">
    <property type="entry name" value="PK_Tyr_Ser-Thr"/>
    <property type="match status" value="1"/>
</dbReference>
<dbReference type="InterPro" id="IPR000719">
    <property type="entry name" value="Prot_kinase_dom"/>
</dbReference>
<dbReference type="InterPro" id="IPR001245">
    <property type="entry name" value="Ser-Thr/Tyr_kinase_cat_dom"/>
</dbReference>
<keyword evidence="9" id="KW-0325">Glycoprotein</keyword>
<dbReference type="InterPro" id="IPR008266">
    <property type="entry name" value="Tyr_kinase_AS"/>
</dbReference>
<keyword evidence="2 15" id="KW-0812">Transmembrane</keyword>
<dbReference type="SMART" id="SM00409">
    <property type="entry name" value="IG"/>
    <property type="match status" value="6"/>
</dbReference>
<keyword evidence="6 15" id="KW-0472">Membrane</keyword>
<dbReference type="InterPro" id="IPR013098">
    <property type="entry name" value="Ig_I-set"/>
</dbReference>
<keyword evidence="10" id="KW-0393">Immunoglobulin domain</keyword>
<dbReference type="InterPro" id="IPR003599">
    <property type="entry name" value="Ig_sub"/>
</dbReference>
<organism evidence="18 19">
    <name type="scientific">Exocentrus adspersus</name>
    <dbReference type="NCBI Taxonomy" id="1586481"/>
    <lineage>
        <taxon>Eukaryota</taxon>
        <taxon>Metazoa</taxon>
        <taxon>Ecdysozoa</taxon>
        <taxon>Arthropoda</taxon>
        <taxon>Hexapoda</taxon>
        <taxon>Insecta</taxon>
        <taxon>Pterygota</taxon>
        <taxon>Neoptera</taxon>
        <taxon>Endopterygota</taxon>
        <taxon>Coleoptera</taxon>
        <taxon>Polyphaga</taxon>
        <taxon>Cucujiformia</taxon>
        <taxon>Chrysomeloidea</taxon>
        <taxon>Cerambycidae</taxon>
        <taxon>Lamiinae</taxon>
        <taxon>Acanthocinini</taxon>
        <taxon>Exocentrus</taxon>
    </lineage>
</organism>
<proteinExistence type="predicted"/>
<evidence type="ECO:0000256" key="4">
    <source>
        <dbReference type="ARBA" id="ARBA00022737"/>
    </source>
</evidence>
<dbReference type="InterPro" id="IPR036179">
    <property type="entry name" value="Ig-like_dom_sf"/>
</dbReference>
<feature type="domain" description="Ig-like" evidence="17">
    <location>
        <begin position="210"/>
        <end position="297"/>
    </location>
</feature>
<reference evidence="18 19" key="1">
    <citation type="journal article" date="2023" name="Insect Mol. Biol.">
        <title>Genome sequencing provides insights into the evolution of gene families encoding plant cell wall-degrading enzymes in longhorned beetles.</title>
        <authorList>
            <person name="Shin N.R."/>
            <person name="Okamura Y."/>
            <person name="Kirsch R."/>
            <person name="Pauchet Y."/>
        </authorList>
    </citation>
    <scope>NUCLEOTIDE SEQUENCE [LARGE SCALE GENOMIC DNA]</scope>
    <source>
        <strain evidence="18">EAD_L_NR</strain>
    </source>
</reference>
<dbReference type="Pfam" id="PF07679">
    <property type="entry name" value="I-set"/>
    <property type="match status" value="2"/>
</dbReference>
<dbReference type="GO" id="GO:0005524">
    <property type="term" value="F:ATP binding"/>
    <property type="evidence" value="ECO:0007669"/>
    <property type="project" value="UniProtKB-KW"/>
</dbReference>
<keyword evidence="3" id="KW-0732">Signal</keyword>
<feature type="region of interest" description="Disordered" evidence="14">
    <location>
        <begin position="620"/>
        <end position="688"/>
    </location>
</feature>
<dbReference type="PANTHER" id="PTHR12231">
    <property type="entry name" value="CTX-RELATED TYPE I TRANSMEMBRANE PROTEIN"/>
    <property type="match status" value="1"/>
</dbReference>
<evidence type="ECO:0008006" key="20">
    <source>
        <dbReference type="Google" id="ProtNLM"/>
    </source>
</evidence>
<dbReference type="Pfam" id="PF13927">
    <property type="entry name" value="Ig_3"/>
    <property type="match status" value="3"/>
</dbReference>
<dbReference type="PANTHER" id="PTHR12231:SF253">
    <property type="entry name" value="DPR-INTERACTING PROTEIN ETA, ISOFORM B-RELATED"/>
    <property type="match status" value="1"/>
</dbReference>
<comment type="caution">
    <text evidence="18">The sequence shown here is derived from an EMBL/GenBank/DDBJ whole genome shotgun (WGS) entry which is preliminary data.</text>
</comment>
<evidence type="ECO:0000313" key="19">
    <source>
        <dbReference type="Proteomes" id="UP001159042"/>
    </source>
</evidence>
<evidence type="ECO:0000256" key="11">
    <source>
        <dbReference type="PIRSR" id="PIRSR000615-1"/>
    </source>
</evidence>
<keyword evidence="4" id="KW-0677">Repeat</keyword>
<evidence type="ECO:0000256" key="14">
    <source>
        <dbReference type="SAM" id="MobiDB-lite"/>
    </source>
</evidence>
<feature type="compositionally biased region" description="Basic and acidic residues" evidence="14">
    <location>
        <begin position="623"/>
        <end position="637"/>
    </location>
</feature>
<dbReference type="FunFam" id="2.60.40.10:FF:000032">
    <property type="entry name" value="palladin isoform X1"/>
    <property type="match status" value="1"/>
</dbReference>
<feature type="compositionally biased region" description="Basic and acidic residues" evidence="14">
    <location>
        <begin position="657"/>
        <end position="667"/>
    </location>
</feature>
<dbReference type="GO" id="GO:0016020">
    <property type="term" value="C:membrane"/>
    <property type="evidence" value="ECO:0007669"/>
    <property type="project" value="UniProtKB-SubCell"/>
</dbReference>
<feature type="binding site" evidence="13">
    <location>
        <position position="850"/>
    </location>
    <ligand>
        <name>Mg(2+)</name>
        <dbReference type="ChEBI" id="CHEBI:18420"/>
    </ligand>
</feature>
<feature type="domain" description="Ig-like" evidence="17">
    <location>
        <begin position="9"/>
        <end position="100"/>
    </location>
</feature>
<evidence type="ECO:0000256" key="13">
    <source>
        <dbReference type="PIRSR" id="PIRSR000615-3"/>
    </source>
</evidence>
<feature type="domain" description="Ig-like" evidence="17">
    <location>
        <begin position="407"/>
        <end position="488"/>
    </location>
</feature>